<keyword evidence="3" id="KW-0804">Transcription</keyword>
<dbReference type="GO" id="GO:0046983">
    <property type="term" value="F:protein dimerization activity"/>
    <property type="evidence" value="ECO:0007669"/>
    <property type="project" value="InterPro"/>
</dbReference>
<dbReference type="RefSeq" id="XP_014491688.1">
    <property type="nucleotide sequence ID" value="XM_014636202.1"/>
</dbReference>
<keyword evidence="7" id="KW-1185">Reference proteome</keyword>
<dbReference type="SUPFAM" id="SSF47459">
    <property type="entry name" value="HLH, helix-loop-helix DNA-binding domain"/>
    <property type="match status" value="1"/>
</dbReference>
<evidence type="ECO:0000256" key="4">
    <source>
        <dbReference type="ARBA" id="ARBA00023242"/>
    </source>
</evidence>
<reference evidence="8" key="1">
    <citation type="submission" date="2025-08" db="UniProtKB">
        <authorList>
            <consortium name="RefSeq"/>
        </authorList>
    </citation>
    <scope>IDENTIFICATION</scope>
    <source>
        <tissue evidence="8">Leaf</tissue>
    </source>
</reference>
<evidence type="ECO:0000259" key="6">
    <source>
        <dbReference type="PROSITE" id="PS50888"/>
    </source>
</evidence>
<gene>
    <name evidence="8" type="primary">LOC106754202</name>
</gene>
<dbReference type="PANTHER" id="PTHR13935:SF63">
    <property type="entry name" value="BHLH DOMAIN-CONTAINING PROTEIN"/>
    <property type="match status" value="1"/>
</dbReference>
<dbReference type="GO" id="GO:0090575">
    <property type="term" value="C:RNA polymerase II transcription regulator complex"/>
    <property type="evidence" value="ECO:0007669"/>
    <property type="project" value="TreeGrafter"/>
</dbReference>
<dbReference type="InterPro" id="IPR015660">
    <property type="entry name" value="MASH1/Ascl1a-like"/>
</dbReference>
<dbReference type="Pfam" id="PF00010">
    <property type="entry name" value="HLH"/>
    <property type="match status" value="1"/>
</dbReference>
<dbReference type="KEGG" id="vra:106754202"/>
<keyword evidence="4" id="KW-0539">Nucleus</keyword>
<evidence type="ECO:0000256" key="3">
    <source>
        <dbReference type="ARBA" id="ARBA00023163"/>
    </source>
</evidence>
<evidence type="ECO:0000256" key="5">
    <source>
        <dbReference type="SAM" id="MobiDB-lite"/>
    </source>
</evidence>
<feature type="domain" description="BHLH" evidence="6">
    <location>
        <begin position="13"/>
        <end position="67"/>
    </location>
</feature>
<dbReference type="Gene3D" id="4.10.280.10">
    <property type="entry name" value="Helix-loop-helix DNA-binding domain"/>
    <property type="match status" value="1"/>
</dbReference>
<dbReference type="PANTHER" id="PTHR13935">
    <property type="entry name" value="ACHAETE-SCUTE TRANSCRIPTION FACTOR-RELATED"/>
    <property type="match status" value="1"/>
</dbReference>
<dbReference type="OrthoDB" id="1427608at2759"/>
<dbReference type="SMART" id="SM00353">
    <property type="entry name" value="HLH"/>
    <property type="match status" value="1"/>
</dbReference>
<dbReference type="InterPro" id="IPR011598">
    <property type="entry name" value="bHLH_dom"/>
</dbReference>
<proteinExistence type="predicted"/>
<evidence type="ECO:0000313" key="7">
    <source>
        <dbReference type="Proteomes" id="UP000087766"/>
    </source>
</evidence>
<name>A0A1S3TD46_VIGRR</name>
<dbReference type="STRING" id="3916.A0A1S3TD46"/>
<accession>A0A1S3TD46</accession>
<evidence type="ECO:0000256" key="1">
    <source>
        <dbReference type="ARBA" id="ARBA00004123"/>
    </source>
</evidence>
<evidence type="ECO:0000256" key="2">
    <source>
        <dbReference type="ARBA" id="ARBA00023015"/>
    </source>
</evidence>
<dbReference type="GO" id="GO:0000981">
    <property type="term" value="F:DNA-binding transcription factor activity, RNA polymerase II-specific"/>
    <property type="evidence" value="ECO:0007669"/>
    <property type="project" value="TreeGrafter"/>
</dbReference>
<dbReference type="AlphaFoldDB" id="A0A1S3TD46"/>
<sequence>MANLEQGDQQSSTRAMERKTIEKNRRIHMKNLYSQLNSLLPNNNNPRGESLSRVDQIDGAINHIKNLETKVKIAEKHRESLRERKRSRSGCSSSSETRKVEVHEMGSFLRITLVCDYEDQFILREIIRMLNEDNIEVKSVHSSLTSAISSLHVLNAEIQQSYNLGTSVLIERLKIFVNGHG</sequence>
<evidence type="ECO:0000313" key="8">
    <source>
        <dbReference type="RefSeq" id="XP_014491688.1"/>
    </source>
</evidence>
<organism evidence="7 8">
    <name type="scientific">Vigna radiata var. radiata</name>
    <name type="common">Mung bean</name>
    <name type="synonym">Phaseolus aureus</name>
    <dbReference type="NCBI Taxonomy" id="3916"/>
    <lineage>
        <taxon>Eukaryota</taxon>
        <taxon>Viridiplantae</taxon>
        <taxon>Streptophyta</taxon>
        <taxon>Embryophyta</taxon>
        <taxon>Tracheophyta</taxon>
        <taxon>Spermatophyta</taxon>
        <taxon>Magnoliopsida</taxon>
        <taxon>eudicotyledons</taxon>
        <taxon>Gunneridae</taxon>
        <taxon>Pentapetalae</taxon>
        <taxon>rosids</taxon>
        <taxon>fabids</taxon>
        <taxon>Fabales</taxon>
        <taxon>Fabaceae</taxon>
        <taxon>Papilionoideae</taxon>
        <taxon>50 kb inversion clade</taxon>
        <taxon>NPAAA clade</taxon>
        <taxon>indigoferoid/millettioid clade</taxon>
        <taxon>Phaseoleae</taxon>
        <taxon>Vigna</taxon>
    </lineage>
</organism>
<dbReference type="InterPro" id="IPR036638">
    <property type="entry name" value="HLH_DNA-bd_sf"/>
</dbReference>
<protein>
    <submittedName>
        <fullName evidence="8">Transcription factor bHLH162-like</fullName>
    </submittedName>
</protein>
<keyword evidence="2" id="KW-0805">Transcription regulation</keyword>
<dbReference type="GO" id="GO:0000977">
    <property type="term" value="F:RNA polymerase II transcription regulatory region sequence-specific DNA binding"/>
    <property type="evidence" value="ECO:0007669"/>
    <property type="project" value="TreeGrafter"/>
</dbReference>
<dbReference type="PROSITE" id="PS50888">
    <property type="entry name" value="BHLH"/>
    <property type="match status" value="1"/>
</dbReference>
<comment type="subcellular location">
    <subcellularLocation>
        <location evidence="1">Nucleus</location>
    </subcellularLocation>
</comment>
<dbReference type="GeneID" id="106754202"/>
<dbReference type="Proteomes" id="UP000087766">
    <property type="component" value="Unplaced"/>
</dbReference>
<feature type="region of interest" description="Disordered" evidence="5">
    <location>
        <begin position="78"/>
        <end position="97"/>
    </location>
</feature>